<sequence>MSAPWNEDGGFAWERREAGYTWEQIGNELGCPAHVARDLGERYHAEFSARISRDQLPLFDLAPDS</sequence>
<gene>
    <name evidence="1" type="ORF">OED52_05455</name>
</gene>
<protein>
    <submittedName>
        <fullName evidence="1">Uncharacterized protein</fullName>
    </submittedName>
</protein>
<organism evidence="1 2">
    <name type="scientific">Rhodococcus sacchari</name>
    <dbReference type="NCBI Taxonomy" id="2962047"/>
    <lineage>
        <taxon>Bacteria</taxon>
        <taxon>Bacillati</taxon>
        <taxon>Actinomycetota</taxon>
        <taxon>Actinomycetes</taxon>
        <taxon>Mycobacteriales</taxon>
        <taxon>Nocardiaceae</taxon>
        <taxon>Rhodococcus</taxon>
    </lineage>
</organism>
<accession>A0ACD4DIX2</accession>
<evidence type="ECO:0000313" key="2">
    <source>
        <dbReference type="Proteomes" id="UP001156484"/>
    </source>
</evidence>
<evidence type="ECO:0000313" key="1">
    <source>
        <dbReference type="EMBL" id="UYP19997.1"/>
    </source>
</evidence>
<name>A0ACD4DIX2_9NOCA</name>
<keyword evidence="2" id="KW-1185">Reference proteome</keyword>
<dbReference type="EMBL" id="CP107551">
    <property type="protein sequence ID" value="UYP19997.1"/>
    <property type="molecule type" value="Genomic_DNA"/>
</dbReference>
<dbReference type="Proteomes" id="UP001156484">
    <property type="component" value="Chromosome"/>
</dbReference>
<proteinExistence type="predicted"/>
<reference evidence="1" key="1">
    <citation type="submission" date="2022-10" db="EMBL/GenBank/DDBJ databases">
        <title>Rhodococcus ferula Z13 complete genome.</title>
        <authorList>
            <person name="Long X."/>
            <person name="Zang M."/>
        </authorList>
    </citation>
    <scope>NUCLEOTIDE SEQUENCE</scope>
    <source>
        <strain evidence="1">Z13</strain>
    </source>
</reference>